<gene>
    <name evidence="3" type="ORF">EV200_103343</name>
    <name evidence="2" type="ORF">GCM10011413_25840</name>
</gene>
<reference evidence="3 4" key="3">
    <citation type="submission" date="2019-03" db="EMBL/GenBank/DDBJ databases">
        <title>Genomic Encyclopedia of Type Strains, Phase IV (KMG-IV): sequencing the most valuable type-strain genomes for metagenomic binning, comparative biology and taxonomic classification.</title>
        <authorList>
            <person name="Goeker M."/>
        </authorList>
    </citation>
    <scope>NUCLEOTIDE SEQUENCE [LARGE SCALE GENOMIC DNA]</scope>
    <source>
        <strain evidence="3 4">DSM 103236</strain>
    </source>
</reference>
<proteinExistence type="predicted"/>
<comment type="caution">
    <text evidence="3">The sequence shown here is derived from an EMBL/GenBank/DDBJ whole genome shotgun (WGS) entry which is preliminary data.</text>
</comment>
<dbReference type="Pfam" id="PF05016">
    <property type="entry name" value="ParE_toxin"/>
    <property type="match status" value="1"/>
</dbReference>
<evidence type="ECO:0000313" key="5">
    <source>
        <dbReference type="Proteomes" id="UP000622648"/>
    </source>
</evidence>
<reference evidence="5" key="2">
    <citation type="journal article" date="2019" name="Int. J. Syst. Evol. Microbiol.">
        <title>The Global Catalogue of Microorganisms (GCM) 10K type strain sequencing project: providing services to taxonomists for standard genome sequencing and annotation.</title>
        <authorList>
            <consortium name="The Broad Institute Genomics Platform"/>
            <consortium name="The Broad Institute Genome Sequencing Center for Infectious Disease"/>
            <person name="Wu L."/>
            <person name="Ma J."/>
        </authorList>
    </citation>
    <scope>NUCLEOTIDE SEQUENCE [LARGE SCALE GENOMIC DNA]</scope>
    <source>
        <strain evidence="5">CGMCC 1.15644</strain>
    </source>
</reference>
<dbReference type="Proteomes" id="UP000295684">
    <property type="component" value="Unassembled WGS sequence"/>
</dbReference>
<dbReference type="RefSeq" id="WP_132531331.1">
    <property type="nucleotide sequence ID" value="NZ_BMJO01000004.1"/>
</dbReference>
<dbReference type="Gene3D" id="3.30.2310.20">
    <property type="entry name" value="RelE-like"/>
    <property type="match status" value="1"/>
</dbReference>
<evidence type="ECO:0000313" key="3">
    <source>
        <dbReference type="EMBL" id="TCO27010.1"/>
    </source>
</evidence>
<dbReference type="AlphaFoldDB" id="A0A4R2HF71"/>
<accession>A0A4R2HF71</accession>
<reference evidence="2" key="4">
    <citation type="submission" date="2024-05" db="EMBL/GenBank/DDBJ databases">
        <authorList>
            <person name="Sun Q."/>
            <person name="Zhou Y."/>
        </authorList>
    </citation>
    <scope>NUCLEOTIDE SEQUENCE</scope>
    <source>
        <strain evidence="2">CGMCC 1.15644</strain>
    </source>
</reference>
<dbReference type="OrthoDB" id="7173315at2"/>
<evidence type="ECO:0000256" key="1">
    <source>
        <dbReference type="ARBA" id="ARBA00022649"/>
    </source>
</evidence>
<name>A0A4R2HF71_9SPHI</name>
<evidence type="ECO:0000313" key="2">
    <source>
        <dbReference type="EMBL" id="GGE58226.1"/>
    </source>
</evidence>
<dbReference type="EMBL" id="SLWO01000003">
    <property type="protein sequence ID" value="TCO27010.1"/>
    <property type="molecule type" value="Genomic_DNA"/>
</dbReference>
<dbReference type="InterPro" id="IPR035093">
    <property type="entry name" value="RelE/ParE_toxin_dom_sf"/>
</dbReference>
<organism evidence="3 4">
    <name type="scientific">Pedobacter psychrotolerans</name>
    <dbReference type="NCBI Taxonomy" id="1843235"/>
    <lineage>
        <taxon>Bacteria</taxon>
        <taxon>Pseudomonadati</taxon>
        <taxon>Bacteroidota</taxon>
        <taxon>Sphingobacteriia</taxon>
        <taxon>Sphingobacteriales</taxon>
        <taxon>Sphingobacteriaceae</taxon>
        <taxon>Pedobacter</taxon>
    </lineage>
</organism>
<dbReference type="EMBL" id="BMJO01000004">
    <property type="protein sequence ID" value="GGE58226.1"/>
    <property type="molecule type" value="Genomic_DNA"/>
</dbReference>
<dbReference type="InterPro" id="IPR007712">
    <property type="entry name" value="RelE/ParE_toxin"/>
</dbReference>
<reference evidence="2" key="1">
    <citation type="journal article" date="2014" name="Int. J. Syst. Evol. Microbiol.">
        <title>Complete genome of a new Firmicutes species belonging to the dominant human colonic microbiota ('Ruminococcus bicirculans') reveals two chromosomes and a selective capacity to utilize plant glucans.</title>
        <authorList>
            <consortium name="NISC Comparative Sequencing Program"/>
            <person name="Wegmann U."/>
            <person name="Louis P."/>
            <person name="Goesmann A."/>
            <person name="Henrissat B."/>
            <person name="Duncan S.H."/>
            <person name="Flint H.J."/>
        </authorList>
    </citation>
    <scope>NUCLEOTIDE SEQUENCE</scope>
    <source>
        <strain evidence="2">CGMCC 1.15644</strain>
    </source>
</reference>
<dbReference type="Proteomes" id="UP000622648">
    <property type="component" value="Unassembled WGS sequence"/>
</dbReference>
<evidence type="ECO:0000313" key="4">
    <source>
        <dbReference type="Proteomes" id="UP000295684"/>
    </source>
</evidence>
<keyword evidence="1" id="KW-1277">Toxin-antitoxin system</keyword>
<protein>
    <submittedName>
        <fullName evidence="3">Plasmid stabilization system protein ParE</fullName>
    </submittedName>
</protein>
<sequence>MEIKTREVVISNIAIESLEKIYEYGIETFAYNAATIFIDELYNRIYKLSEEYFVHSECNFLPTKTHIYRNIIHGNYLIIYRITPKRIEVLNALHGSRKPTTIKASKKIKI</sequence>
<keyword evidence="5" id="KW-1185">Reference proteome</keyword>